<dbReference type="Proteomes" id="UP001488838">
    <property type="component" value="Unassembled WGS sequence"/>
</dbReference>
<protein>
    <submittedName>
        <fullName evidence="1">Uncharacterized protein</fullName>
    </submittedName>
</protein>
<dbReference type="AlphaFoldDB" id="A0AAW0I0T3"/>
<name>A0AAW0I0T3_MYOGA</name>
<reference evidence="1 2" key="1">
    <citation type="journal article" date="2023" name="bioRxiv">
        <title>Conserved and derived expression patterns and positive selection on dental genes reveal complex evolutionary context of ever-growing rodent molars.</title>
        <authorList>
            <person name="Calamari Z.T."/>
            <person name="Song A."/>
            <person name="Cohen E."/>
            <person name="Akter M."/>
            <person name="Roy R.D."/>
            <person name="Hallikas O."/>
            <person name="Christensen M.M."/>
            <person name="Li P."/>
            <person name="Marangoni P."/>
            <person name="Jernvall J."/>
            <person name="Klein O.D."/>
        </authorList>
    </citation>
    <scope>NUCLEOTIDE SEQUENCE [LARGE SCALE GENOMIC DNA]</scope>
    <source>
        <strain evidence="1">V071</strain>
    </source>
</reference>
<comment type="caution">
    <text evidence="1">The sequence shown here is derived from an EMBL/GenBank/DDBJ whole genome shotgun (WGS) entry which is preliminary data.</text>
</comment>
<organism evidence="1 2">
    <name type="scientific">Myodes glareolus</name>
    <name type="common">Bank vole</name>
    <name type="synonym">Clethrionomys glareolus</name>
    <dbReference type="NCBI Taxonomy" id="447135"/>
    <lineage>
        <taxon>Eukaryota</taxon>
        <taxon>Metazoa</taxon>
        <taxon>Chordata</taxon>
        <taxon>Craniata</taxon>
        <taxon>Vertebrata</taxon>
        <taxon>Euteleostomi</taxon>
        <taxon>Mammalia</taxon>
        <taxon>Eutheria</taxon>
        <taxon>Euarchontoglires</taxon>
        <taxon>Glires</taxon>
        <taxon>Rodentia</taxon>
        <taxon>Myomorpha</taxon>
        <taxon>Muroidea</taxon>
        <taxon>Cricetidae</taxon>
        <taxon>Arvicolinae</taxon>
        <taxon>Myodes</taxon>
    </lineage>
</organism>
<keyword evidence="2" id="KW-1185">Reference proteome</keyword>
<sequence>MQECVHVSLQGSAHMCKCHRGQQRALEFLELELQCSAEISGTREESLQNELHLLGTQETGATHSLPHAFSYPSLRTRAQAGIPGRGHAQAQLARRLVGGETRDRSVLARACAEWPSVPGTAR</sequence>
<evidence type="ECO:0000313" key="2">
    <source>
        <dbReference type="Proteomes" id="UP001488838"/>
    </source>
</evidence>
<evidence type="ECO:0000313" key="1">
    <source>
        <dbReference type="EMBL" id="KAK7808026.1"/>
    </source>
</evidence>
<gene>
    <name evidence="1" type="ORF">U0070_022679</name>
</gene>
<proteinExistence type="predicted"/>
<accession>A0AAW0I0T3</accession>
<dbReference type="EMBL" id="JBBHLL010000251">
    <property type="protein sequence ID" value="KAK7808026.1"/>
    <property type="molecule type" value="Genomic_DNA"/>
</dbReference>